<evidence type="ECO:0000256" key="6">
    <source>
        <dbReference type="ARBA" id="ARBA00023136"/>
    </source>
</evidence>
<evidence type="ECO:0000313" key="9">
    <source>
        <dbReference type="Proteomes" id="UP000620266"/>
    </source>
</evidence>
<keyword evidence="5 7" id="KW-1133">Transmembrane helix</keyword>
<dbReference type="Proteomes" id="UP000620266">
    <property type="component" value="Unassembled WGS sequence"/>
</dbReference>
<keyword evidence="3" id="KW-1003">Cell membrane</keyword>
<feature type="transmembrane region" description="Helical" evidence="7">
    <location>
        <begin position="231"/>
        <end position="254"/>
    </location>
</feature>
<feature type="transmembrane region" description="Helical" evidence="7">
    <location>
        <begin position="140"/>
        <end position="161"/>
    </location>
</feature>
<evidence type="ECO:0000256" key="5">
    <source>
        <dbReference type="ARBA" id="ARBA00022989"/>
    </source>
</evidence>
<comment type="caution">
    <text evidence="8">The sequence shown here is derived from an EMBL/GenBank/DDBJ whole genome shotgun (WGS) entry which is preliminary data.</text>
</comment>
<keyword evidence="6 7" id="KW-0472">Membrane</keyword>
<evidence type="ECO:0000256" key="7">
    <source>
        <dbReference type="SAM" id="Phobius"/>
    </source>
</evidence>
<evidence type="ECO:0000256" key="4">
    <source>
        <dbReference type="ARBA" id="ARBA00022692"/>
    </source>
</evidence>
<dbReference type="Pfam" id="PF03601">
    <property type="entry name" value="Cons_hypoth698"/>
    <property type="match status" value="1"/>
</dbReference>
<comment type="subcellular location">
    <subcellularLocation>
        <location evidence="1">Cell membrane</location>
        <topology evidence="1">Multi-pass membrane protein</topology>
    </subcellularLocation>
</comment>
<keyword evidence="4 7" id="KW-0812">Transmembrane</keyword>
<dbReference type="PANTHER" id="PTHR30106:SF2">
    <property type="entry name" value="UPF0324 INNER MEMBRANE PROTEIN YEIH"/>
    <property type="match status" value="1"/>
</dbReference>
<reference evidence="8" key="2">
    <citation type="submission" date="2020-09" db="EMBL/GenBank/DDBJ databases">
        <authorList>
            <person name="Sun Q."/>
            <person name="Sedlacek I."/>
        </authorList>
    </citation>
    <scope>NUCLEOTIDE SEQUENCE</scope>
    <source>
        <strain evidence="8">CCM 7086</strain>
    </source>
</reference>
<evidence type="ECO:0000256" key="2">
    <source>
        <dbReference type="ARBA" id="ARBA00007977"/>
    </source>
</evidence>
<gene>
    <name evidence="8" type="ORF">GCM10007205_23880</name>
</gene>
<accession>A0A8J2XXN8</accession>
<dbReference type="AlphaFoldDB" id="A0A8J2XXN8"/>
<keyword evidence="9" id="KW-1185">Reference proteome</keyword>
<evidence type="ECO:0000256" key="3">
    <source>
        <dbReference type="ARBA" id="ARBA00022475"/>
    </source>
</evidence>
<sequence>MKEKSLPSWTWQQRSLALLSVWRPAALRSNWRGVTICSVIALAATFVSTTYGGPQLLYALFFGLAFHFLSQDALCLPGIQFCSQTLLRTGVALLGARITFDQIAHIGVLPLLLVLLAVVSTIACGGLVAHVLGRPRSEGLLSGGAVAICGASAALAISAVLPRTRENEQFTLLTVVGVTALSTAAMIVYPLLVHVLALGHTAAGIFLGGTIHDVAQVVGAGYLISPHTGEIAAIVKLTRVAMLVPVVIAVSLLFRTRMQAEATRMPLVPVFLVGFALMMLANSLHLIPPAVDEGLNALSRACLVLAIAALGVKTSFQALASLGWKPVLMLVSETVWIAALVLLALAWMGW</sequence>
<feature type="transmembrane region" description="Helical" evidence="7">
    <location>
        <begin position="266"/>
        <end position="285"/>
    </location>
</feature>
<dbReference type="InterPro" id="IPR018383">
    <property type="entry name" value="UPF0324_pro"/>
</dbReference>
<feature type="transmembrane region" description="Helical" evidence="7">
    <location>
        <begin position="103"/>
        <end position="128"/>
    </location>
</feature>
<reference evidence="8" key="1">
    <citation type="journal article" date="2014" name="Int. J. Syst. Evol. Microbiol.">
        <title>Complete genome sequence of Corynebacterium casei LMG S-19264T (=DSM 44701T), isolated from a smear-ripened cheese.</title>
        <authorList>
            <consortium name="US DOE Joint Genome Institute (JGI-PGF)"/>
            <person name="Walter F."/>
            <person name="Albersmeier A."/>
            <person name="Kalinowski J."/>
            <person name="Ruckert C."/>
        </authorList>
    </citation>
    <scope>NUCLEOTIDE SEQUENCE</scope>
    <source>
        <strain evidence="8">CCM 7086</strain>
    </source>
</reference>
<feature type="transmembrane region" description="Helical" evidence="7">
    <location>
        <begin position="297"/>
        <end position="316"/>
    </location>
</feature>
<dbReference type="GO" id="GO:0005886">
    <property type="term" value="C:plasma membrane"/>
    <property type="evidence" value="ECO:0007669"/>
    <property type="project" value="UniProtKB-SubCell"/>
</dbReference>
<dbReference type="PANTHER" id="PTHR30106">
    <property type="entry name" value="INNER MEMBRANE PROTEIN YEIH-RELATED"/>
    <property type="match status" value="1"/>
</dbReference>
<organism evidence="8 9">
    <name type="scientific">Oxalicibacterium flavum</name>
    <dbReference type="NCBI Taxonomy" id="179467"/>
    <lineage>
        <taxon>Bacteria</taxon>
        <taxon>Pseudomonadati</taxon>
        <taxon>Pseudomonadota</taxon>
        <taxon>Betaproteobacteria</taxon>
        <taxon>Burkholderiales</taxon>
        <taxon>Oxalobacteraceae</taxon>
        <taxon>Oxalicibacterium</taxon>
    </lineage>
</organism>
<evidence type="ECO:0000256" key="1">
    <source>
        <dbReference type="ARBA" id="ARBA00004651"/>
    </source>
</evidence>
<name>A0A8J2XXN8_9BURK</name>
<feature type="transmembrane region" description="Helical" evidence="7">
    <location>
        <begin position="170"/>
        <end position="192"/>
    </location>
</feature>
<comment type="similarity">
    <text evidence="2">Belongs to the UPF0324 family.</text>
</comment>
<feature type="transmembrane region" description="Helical" evidence="7">
    <location>
        <begin position="33"/>
        <end position="51"/>
    </location>
</feature>
<proteinExistence type="inferred from homology"/>
<feature type="transmembrane region" description="Helical" evidence="7">
    <location>
        <begin position="328"/>
        <end position="348"/>
    </location>
</feature>
<dbReference type="EMBL" id="BMCG01000004">
    <property type="protein sequence ID" value="GGC14215.1"/>
    <property type="molecule type" value="Genomic_DNA"/>
</dbReference>
<evidence type="ECO:0000313" key="8">
    <source>
        <dbReference type="EMBL" id="GGC14215.1"/>
    </source>
</evidence>
<protein>
    <submittedName>
        <fullName evidence="8">UPF0324 membrane protein</fullName>
    </submittedName>
</protein>